<protein>
    <submittedName>
        <fullName evidence="2">HNH endonuclease</fullName>
    </submittedName>
</protein>
<keyword evidence="2" id="KW-0255">Endonuclease</keyword>
<comment type="caution">
    <text evidence="2">The sequence shown here is derived from an EMBL/GenBank/DDBJ whole genome shotgun (WGS) entry which is preliminary data.</text>
</comment>
<organism evidence="2 3">
    <name type="scientific">Streptomyces kaniharaensis</name>
    <dbReference type="NCBI Taxonomy" id="212423"/>
    <lineage>
        <taxon>Bacteria</taxon>
        <taxon>Bacillati</taxon>
        <taxon>Actinomycetota</taxon>
        <taxon>Actinomycetes</taxon>
        <taxon>Kitasatosporales</taxon>
        <taxon>Streptomycetaceae</taxon>
        <taxon>Streptomyces</taxon>
    </lineage>
</organism>
<keyword evidence="3" id="KW-1185">Reference proteome</keyword>
<evidence type="ECO:0000259" key="1">
    <source>
        <dbReference type="SMART" id="SM00507"/>
    </source>
</evidence>
<proteinExistence type="predicted"/>
<dbReference type="InterPro" id="IPR003615">
    <property type="entry name" value="HNH_nuc"/>
</dbReference>
<dbReference type="CDD" id="cd00085">
    <property type="entry name" value="HNHc"/>
    <property type="match status" value="1"/>
</dbReference>
<evidence type="ECO:0000313" key="3">
    <source>
        <dbReference type="Proteomes" id="UP000450000"/>
    </source>
</evidence>
<dbReference type="RefSeq" id="WP_153460789.1">
    <property type="nucleotide sequence ID" value="NZ_WBOF01000001.1"/>
</dbReference>
<dbReference type="GO" id="GO:0004519">
    <property type="term" value="F:endonuclease activity"/>
    <property type="evidence" value="ECO:0007669"/>
    <property type="project" value="UniProtKB-KW"/>
</dbReference>
<name>A0A6N7KPZ8_9ACTN</name>
<reference evidence="2 3" key="1">
    <citation type="submission" date="2019-09" db="EMBL/GenBank/DDBJ databases">
        <title>Genome Sequences of Streptomyces kaniharaensis ATCC 21070.</title>
        <authorList>
            <person name="Zhu W."/>
            <person name="De Crecy-Lagard V."/>
            <person name="Richards N.G."/>
        </authorList>
    </citation>
    <scope>NUCLEOTIDE SEQUENCE [LARGE SCALE GENOMIC DNA]</scope>
    <source>
        <strain evidence="2 3">SF-557</strain>
    </source>
</reference>
<dbReference type="OrthoDB" id="2085958at2"/>
<accession>A0A6N7KPZ8</accession>
<feature type="domain" description="HNH nuclease" evidence="1">
    <location>
        <begin position="213"/>
        <end position="269"/>
    </location>
</feature>
<keyword evidence="2" id="KW-0540">Nuclease</keyword>
<evidence type="ECO:0000313" key="2">
    <source>
        <dbReference type="EMBL" id="MQS12407.1"/>
    </source>
</evidence>
<dbReference type="SMART" id="SM00507">
    <property type="entry name" value="HNHc"/>
    <property type="match status" value="1"/>
</dbReference>
<dbReference type="EMBL" id="WBOF01000001">
    <property type="protein sequence ID" value="MQS12407.1"/>
    <property type="molecule type" value="Genomic_DNA"/>
</dbReference>
<dbReference type="Proteomes" id="UP000450000">
    <property type="component" value="Unassembled WGS sequence"/>
</dbReference>
<dbReference type="AlphaFoldDB" id="A0A6N7KPZ8"/>
<gene>
    <name evidence="2" type="ORF">F7Q99_08925</name>
</gene>
<keyword evidence="2" id="KW-0378">Hydrolase</keyword>
<sequence>MGDDMPVKYTRELLTSLAAESSSVNDMMRRLGVPMAGGTHSYLSKRLRHYGIDTSHFNEGRPDYGRRRYPRDVLAEAAANSDSINAMMAYLGVTPYDSLYLYLKKRLAEFGIDTAHFTFRGDGRIRAQALPEEALARAVAAHRSIRAVILALGMTDCGNSRTLVREAIDFHRLDTSHFTGRAHNKGQRTGPRRTAEELLVRRPPGSQRVPGDRLRAMLVRIGHPDVCELCGTPPTWLGRPMTLEVDHVNGDWLDNRRENLRLLCPNCHSITPTYCGRNRNRTGARTDTAA</sequence>